<proteinExistence type="inferred from homology"/>
<dbReference type="SUPFAM" id="SSF161098">
    <property type="entry name" value="MetI-like"/>
    <property type="match status" value="1"/>
</dbReference>
<feature type="domain" description="ABC transmembrane type-1" evidence="9">
    <location>
        <begin position="69"/>
        <end position="259"/>
    </location>
</feature>
<dbReference type="Pfam" id="PF00528">
    <property type="entry name" value="BPD_transp_1"/>
    <property type="match status" value="1"/>
</dbReference>
<dbReference type="EMBL" id="BAAAGX010000033">
    <property type="protein sequence ID" value="GAA0276040.1"/>
    <property type="molecule type" value="Genomic_DNA"/>
</dbReference>
<dbReference type="CDD" id="cd06261">
    <property type="entry name" value="TM_PBP2"/>
    <property type="match status" value="1"/>
</dbReference>
<keyword evidence="3" id="KW-1003">Cell membrane</keyword>
<evidence type="ECO:0000256" key="1">
    <source>
        <dbReference type="ARBA" id="ARBA00004429"/>
    </source>
</evidence>
<feature type="transmembrane region" description="Helical" evidence="8">
    <location>
        <begin position="12"/>
        <end position="38"/>
    </location>
</feature>
<evidence type="ECO:0000259" key="9">
    <source>
        <dbReference type="PROSITE" id="PS50928"/>
    </source>
</evidence>
<sequence>MSDLRRAAPRTSAIAVALGVVVALFLLLPLLVILPVAFSADSFLVFPPQEWSPRWFSAVLNDPAWRDALGLSARIAAGATVLATVAGTAAAFALRRLRRGQRALRTVMLAPLVVPQLVLALGLYLAVDDLGGRAGLGTLLVGQAVLATPIVYLAVAAGLAGVDPALARAARSLGHTWPSVLLRIELPLVARSVAGAAVLAFGLCFDESVLAYYLSPPGRETLPTRIWLDASQSASPAIAAVSTLVIGLAVVLLGLSLLLGRRRR</sequence>
<feature type="transmembrane region" description="Helical" evidence="8">
    <location>
        <begin position="139"/>
        <end position="162"/>
    </location>
</feature>
<comment type="subcellular location">
    <subcellularLocation>
        <location evidence="1">Cell inner membrane</location>
        <topology evidence="1">Multi-pass membrane protein</topology>
    </subcellularLocation>
    <subcellularLocation>
        <location evidence="8">Cell membrane</location>
        <topology evidence="8">Multi-pass membrane protein</topology>
    </subcellularLocation>
</comment>
<dbReference type="PANTHER" id="PTHR43357">
    <property type="entry name" value="INNER MEMBRANE ABC TRANSPORTER PERMEASE PROTEIN YDCV"/>
    <property type="match status" value="1"/>
</dbReference>
<name>A0ABN0V5K7_9ACTN</name>
<dbReference type="PROSITE" id="PS50928">
    <property type="entry name" value="ABC_TM1"/>
    <property type="match status" value="1"/>
</dbReference>
<evidence type="ECO:0000256" key="8">
    <source>
        <dbReference type="RuleBase" id="RU363032"/>
    </source>
</evidence>
<evidence type="ECO:0000256" key="2">
    <source>
        <dbReference type="ARBA" id="ARBA00022448"/>
    </source>
</evidence>
<accession>A0ABN0V5K7</accession>
<feature type="transmembrane region" description="Helical" evidence="8">
    <location>
        <begin position="75"/>
        <end position="94"/>
    </location>
</feature>
<feature type="transmembrane region" description="Helical" evidence="8">
    <location>
        <begin position="234"/>
        <end position="259"/>
    </location>
</feature>
<dbReference type="InterPro" id="IPR035906">
    <property type="entry name" value="MetI-like_sf"/>
</dbReference>
<evidence type="ECO:0000313" key="11">
    <source>
        <dbReference type="Proteomes" id="UP001500967"/>
    </source>
</evidence>
<dbReference type="RefSeq" id="WP_344653667.1">
    <property type="nucleotide sequence ID" value="NZ_BAAAGX010000033.1"/>
</dbReference>
<evidence type="ECO:0000256" key="3">
    <source>
        <dbReference type="ARBA" id="ARBA00022475"/>
    </source>
</evidence>
<keyword evidence="4" id="KW-0997">Cell inner membrane</keyword>
<gene>
    <name evidence="10" type="ORF">GCM10009539_74810</name>
</gene>
<dbReference type="Gene3D" id="1.10.3720.10">
    <property type="entry name" value="MetI-like"/>
    <property type="match status" value="1"/>
</dbReference>
<protein>
    <submittedName>
        <fullName evidence="10">ABC transporter permease</fullName>
    </submittedName>
</protein>
<keyword evidence="6 8" id="KW-1133">Transmembrane helix</keyword>
<keyword evidence="11" id="KW-1185">Reference proteome</keyword>
<evidence type="ECO:0000313" key="10">
    <source>
        <dbReference type="EMBL" id="GAA0276040.1"/>
    </source>
</evidence>
<dbReference type="InterPro" id="IPR000515">
    <property type="entry name" value="MetI-like"/>
</dbReference>
<organism evidence="10 11">
    <name type="scientific">Cryptosporangium japonicum</name>
    <dbReference type="NCBI Taxonomy" id="80872"/>
    <lineage>
        <taxon>Bacteria</taxon>
        <taxon>Bacillati</taxon>
        <taxon>Actinomycetota</taxon>
        <taxon>Actinomycetes</taxon>
        <taxon>Cryptosporangiales</taxon>
        <taxon>Cryptosporangiaceae</taxon>
        <taxon>Cryptosporangium</taxon>
    </lineage>
</organism>
<evidence type="ECO:0000256" key="4">
    <source>
        <dbReference type="ARBA" id="ARBA00022519"/>
    </source>
</evidence>
<dbReference type="PANTHER" id="PTHR43357:SF4">
    <property type="entry name" value="INNER MEMBRANE ABC TRANSPORTER PERMEASE PROTEIN YDCV"/>
    <property type="match status" value="1"/>
</dbReference>
<feature type="transmembrane region" description="Helical" evidence="8">
    <location>
        <begin position="106"/>
        <end position="127"/>
    </location>
</feature>
<comment type="caution">
    <text evidence="10">The sequence shown here is derived from an EMBL/GenBank/DDBJ whole genome shotgun (WGS) entry which is preliminary data.</text>
</comment>
<evidence type="ECO:0000256" key="5">
    <source>
        <dbReference type="ARBA" id="ARBA00022692"/>
    </source>
</evidence>
<keyword evidence="2 8" id="KW-0813">Transport</keyword>
<comment type="similarity">
    <text evidence="8">Belongs to the binding-protein-dependent transport system permease family.</text>
</comment>
<reference evidence="10 11" key="1">
    <citation type="journal article" date="2019" name="Int. J. Syst. Evol. Microbiol.">
        <title>The Global Catalogue of Microorganisms (GCM) 10K type strain sequencing project: providing services to taxonomists for standard genome sequencing and annotation.</title>
        <authorList>
            <consortium name="The Broad Institute Genomics Platform"/>
            <consortium name="The Broad Institute Genome Sequencing Center for Infectious Disease"/>
            <person name="Wu L."/>
            <person name="Ma J."/>
        </authorList>
    </citation>
    <scope>NUCLEOTIDE SEQUENCE [LARGE SCALE GENOMIC DNA]</scope>
    <source>
        <strain evidence="10 11">JCM 10425</strain>
    </source>
</reference>
<feature type="transmembrane region" description="Helical" evidence="8">
    <location>
        <begin position="193"/>
        <end position="214"/>
    </location>
</feature>
<evidence type="ECO:0000256" key="7">
    <source>
        <dbReference type="ARBA" id="ARBA00023136"/>
    </source>
</evidence>
<dbReference type="Proteomes" id="UP001500967">
    <property type="component" value="Unassembled WGS sequence"/>
</dbReference>
<evidence type="ECO:0000256" key="6">
    <source>
        <dbReference type="ARBA" id="ARBA00022989"/>
    </source>
</evidence>
<keyword evidence="7 8" id="KW-0472">Membrane</keyword>
<keyword evidence="5 8" id="KW-0812">Transmembrane</keyword>